<dbReference type="PANTHER" id="PTHR45663">
    <property type="entry name" value="GEO12009P1"/>
    <property type="match status" value="1"/>
</dbReference>
<dbReference type="GO" id="GO:0006950">
    <property type="term" value="P:response to stress"/>
    <property type="evidence" value="ECO:0007669"/>
    <property type="project" value="UniProtKB-ARBA"/>
</dbReference>
<dbReference type="Gene3D" id="1.25.40.10">
    <property type="entry name" value="Tetratricopeptide repeat domain"/>
    <property type="match status" value="2"/>
</dbReference>
<feature type="domain" description="Thioredoxin" evidence="1">
    <location>
        <begin position="1"/>
        <end position="127"/>
    </location>
</feature>
<evidence type="ECO:0000313" key="2">
    <source>
        <dbReference type="EMBL" id="KYN26078.1"/>
    </source>
</evidence>
<evidence type="ECO:0000313" key="3">
    <source>
        <dbReference type="Proteomes" id="UP000075349"/>
    </source>
</evidence>
<dbReference type="Pfam" id="PF14559">
    <property type="entry name" value="TPR_19"/>
    <property type="match status" value="1"/>
</dbReference>
<dbReference type="PANTHER" id="PTHR45663:SF11">
    <property type="entry name" value="GEO12009P1"/>
    <property type="match status" value="1"/>
</dbReference>
<dbReference type="AlphaFoldDB" id="A0A151JK34"/>
<name>A0A151JK34_9VIBR</name>
<evidence type="ECO:0000259" key="1">
    <source>
        <dbReference type="PROSITE" id="PS51352"/>
    </source>
</evidence>
<dbReference type="Pfam" id="PF00085">
    <property type="entry name" value="Thioredoxin"/>
    <property type="match status" value="1"/>
</dbReference>
<comment type="caution">
    <text evidence="2">The sequence shown here is derived from an EMBL/GenBank/DDBJ whole genome shotgun (WGS) entry which is preliminary data.</text>
</comment>
<dbReference type="EMBL" id="LOMK01000001">
    <property type="protein sequence ID" value="KYN26078.1"/>
    <property type="molecule type" value="Genomic_DNA"/>
</dbReference>
<organism evidence="2 3">
    <name type="scientific">Vibrio cidicii</name>
    <dbReference type="NCBI Taxonomy" id="1763883"/>
    <lineage>
        <taxon>Bacteria</taxon>
        <taxon>Pseudomonadati</taxon>
        <taxon>Pseudomonadota</taxon>
        <taxon>Gammaproteobacteria</taxon>
        <taxon>Vibrionales</taxon>
        <taxon>Vibrionaceae</taxon>
        <taxon>Vibrio</taxon>
    </lineage>
</organism>
<sequence length="284" mass="31608">MHSPFIVDINEQNFREILERSAQTPILIHFWANAYPESTEILPALRQLAQQYQGAFTLALLDCQAQGPIAAQFGVQVLPTIALFINGQAVDGLGGAQSIEVIQAMLGKHLPSAEELALQQAIEQMQNGLYPQALNTLRALPVELHQRGDVKLAMADCLLEANQAEAAEQLLSSIPLEYQDNYFKGLQAKLELQKQAANSPEIQKLELDYQNDPTNHTLACELAVQYQNVGREEEALEILWHLLKTNLNLGDGEVKKTFMDILSALGQGNAIASRYRRQLYSILY</sequence>
<dbReference type="GO" id="GO:0015035">
    <property type="term" value="F:protein-disulfide reductase activity"/>
    <property type="evidence" value="ECO:0007669"/>
    <property type="project" value="TreeGrafter"/>
</dbReference>
<dbReference type="PROSITE" id="PS51352">
    <property type="entry name" value="THIOREDOXIN_2"/>
    <property type="match status" value="1"/>
</dbReference>
<gene>
    <name evidence="2" type="ORF">AUQ44_12815</name>
</gene>
<reference evidence="3" key="1">
    <citation type="submission" date="2015-12" db="EMBL/GenBank/DDBJ databases">
        <authorList>
            <person name="Tarr C.L."/>
            <person name="Gladney L.M."/>
        </authorList>
    </citation>
    <scope>NUCLEOTIDE SEQUENCE [LARGE SCALE GENOMIC DNA]</scope>
    <source>
        <strain evidence="3">2756-81</strain>
    </source>
</reference>
<protein>
    <submittedName>
        <fullName evidence="2">Co-chaperone YbbN</fullName>
    </submittedName>
</protein>
<dbReference type="Proteomes" id="UP000075349">
    <property type="component" value="Unassembled WGS sequence"/>
</dbReference>
<accession>A0A151JK34</accession>
<dbReference type="GO" id="GO:0005737">
    <property type="term" value="C:cytoplasm"/>
    <property type="evidence" value="ECO:0007669"/>
    <property type="project" value="TreeGrafter"/>
</dbReference>
<dbReference type="InterPro" id="IPR011990">
    <property type="entry name" value="TPR-like_helical_dom_sf"/>
</dbReference>
<proteinExistence type="predicted"/>
<dbReference type="Pfam" id="PF14561">
    <property type="entry name" value="TPR_20"/>
    <property type="match status" value="1"/>
</dbReference>
<dbReference type="InterPro" id="IPR013766">
    <property type="entry name" value="Thioredoxin_domain"/>
</dbReference>
<dbReference type="CDD" id="cd02956">
    <property type="entry name" value="ybbN"/>
    <property type="match status" value="1"/>
</dbReference>
<dbReference type="Gene3D" id="3.40.30.10">
    <property type="entry name" value="Glutaredoxin"/>
    <property type="match status" value="1"/>
</dbReference>
<dbReference type="InterPro" id="IPR036249">
    <property type="entry name" value="Thioredoxin-like_sf"/>
</dbReference>
<dbReference type="SUPFAM" id="SSF52833">
    <property type="entry name" value="Thioredoxin-like"/>
    <property type="match status" value="1"/>
</dbReference>